<dbReference type="InterPro" id="IPR051044">
    <property type="entry name" value="MAG_DAG_Lipase"/>
</dbReference>
<dbReference type="EMBL" id="NAJN01001815">
    <property type="protein sequence ID" value="TKA61053.1"/>
    <property type="molecule type" value="Genomic_DNA"/>
</dbReference>
<comment type="caution">
    <text evidence="2">The sequence shown here is derived from an EMBL/GenBank/DDBJ whole genome shotgun (WGS) entry which is preliminary data.</text>
</comment>
<dbReference type="SUPFAM" id="SSF53474">
    <property type="entry name" value="alpha/beta-Hydrolases"/>
    <property type="match status" value="1"/>
</dbReference>
<dbReference type="AlphaFoldDB" id="A0A4U0WFB3"/>
<feature type="domain" description="Serine aminopeptidase S33" evidence="1">
    <location>
        <begin position="27"/>
        <end position="276"/>
    </location>
</feature>
<evidence type="ECO:0000259" key="1">
    <source>
        <dbReference type="Pfam" id="PF12146"/>
    </source>
</evidence>
<dbReference type="Gene3D" id="3.40.50.1820">
    <property type="entry name" value="alpha/beta hydrolase"/>
    <property type="match status" value="1"/>
</dbReference>
<evidence type="ECO:0000313" key="3">
    <source>
        <dbReference type="Proteomes" id="UP000308768"/>
    </source>
</evidence>
<dbReference type="Pfam" id="PF12146">
    <property type="entry name" value="Hydrolase_4"/>
    <property type="match status" value="1"/>
</dbReference>
<accession>A0A4U0WFB3</accession>
<keyword evidence="3" id="KW-1185">Reference proteome</keyword>
<reference evidence="2 3" key="1">
    <citation type="submission" date="2017-03" db="EMBL/GenBank/DDBJ databases">
        <title>Genomes of endolithic fungi from Antarctica.</title>
        <authorList>
            <person name="Coleine C."/>
            <person name="Masonjones S."/>
            <person name="Stajich J.E."/>
        </authorList>
    </citation>
    <scope>NUCLEOTIDE SEQUENCE [LARGE SCALE GENOMIC DNA]</scope>
    <source>
        <strain evidence="2 3">CCFEE 5187</strain>
    </source>
</reference>
<dbReference type="OrthoDB" id="10249433at2759"/>
<sequence length="336" mass="36201">MAETQEGWHTTDDGAKLYTKTWKASGPPKARLVFIHGFSDHCNAYGIFFPTLASHGIEVLSFDQRGWGRSVHTPAQRGLSGPTSRVLADITSFLRSVAPTSTSAPAAPLFLMGHSMGGAEVLTYAAQGAPELRARLRGVLAESPFVALHPATRPFRATVLAGRLVGKPLPHAQLVQRLEPALLSRDVAVQRAFVDDPLCHDTGTLEGLAGMLQRGEDLERGRVRVRGDAGEGGEARLWIAHGTADGVCSFEASRAFCAGLEVADKEFKAYDGWFHKREFLLLSPSIPRPTMRVFAVADGSESEVHAEPGEDKVTFATDVAAWVLARSGPLESKPKL</sequence>
<protein>
    <recommendedName>
        <fullName evidence="1">Serine aminopeptidase S33 domain-containing protein</fullName>
    </recommendedName>
</protein>
<dbReference type="Proteomes" id="UP000308768">
    <property type="component" value="Unassembled WGS sequence"/>
</dbReference>
<name>A0A4U0WFB3_9PEZI</name>
<dbReference type="InterPro" id="IPR029058">
    <property type="entry name" value="AB_hydrolase_fold"/>
</dbReference>
<dbReference type="STRING" id="331657.A0A4U0WFB3"/>
<dbReference type="PANTHER" id="PTHR11614">
    <property type="entry name" value="PHOSPHOLIPASE-RELATED"/>
    <property type="match status" value="1"/>
</dbReference>
<proteinExistence type="predicted"/>
<gene>
    <name evidence="2" type="ORF">B0A49_10895</name>
</gene>
<dbReference type="InterPro" id="IPR022742">
    <property type="entry name" value="Hydrolase_4"/>
</dbReference>
<evidence type="ECO:0000313" key="2">
    <source>
        <dbReference type="EMBL" id="TKA61053.1"/>
    </source>
</evidence>
<organism evidence="2 3">
    <name type="scientific">Cryomyces minteri</name>
    <dbReference type="NCBI Taxonomy" id="331657"/>
    <lineage>
        <taxon>Eukaryota</taxon>
        <taxon>Fungi</taxon>
        <taxon>Dikarya</taxon>
        <taxon>Ascomycota</taxon>
        <taxon>Pezizomycotina</taxon>
        <taxon>Dothideomycetes</taxon>
        <taxon>Dothideomycetes incertae sedis</taxon>
        <taxon>Cryomyces</taxon>
    </lineage>
</organism>